<keyword evidence="6" id="KW-1185">Reference proteome</keyword>
<evidence type="ECO:0000313" key="6">
    <source>
        <dbReference type="Proteomes" id="UP001500151"/>
    </source>
</evidence>
<dbReference type="SMART" id="SM00354">
    <property type="entry name" value="HTH_LACI"/>
    <property type="match status" value="1"/>
</dbReference>
<dbReference type="CDD" id="cd06267">
    <property type="entry name" value="PBP1_LacI_sugar_binding-like"/>
    <property type="match status" value="1"/>
</dbReference>
<dbReference type="CDD" id="cd01392">
    <property type="entry name" value="HTH_LacI"/>
    <property type="match status" value="1"/>
</dbReference>
<dbReference type="Gene3D" id="1.10.260.40">
    <property type="entry name" value="lambda repressor-like DNA-binding domains"/>
    <property type="match status" value="1"/>
</dbReference>
<dbReference type="PANTHER" id="PTHR30146">
    <property type="entry name" value="LACI-RELATED TRANSCRIPTIONAL REPRESSOR"/>
    <property type="match status" value="1"/>
</dbReference>
<keyword evidence="3" id="KW-0804">Transcription</keyword>
<name>A0ABP6E7F8_9ACTN</name>
<comment type="caution">
    <text evidence="5">The sequence shown here is derived from an EMBL/GenBank/DDBJ whole genome shotgun (WGS) entry which is preliminary data.</text>
</comment>
<evidence type="ECO:0000259" key="4">
    <source>
        <dbReference type="PROSITE" id="PS50932"/>
    </source>
</evidence>
<dbReference type="SUPFAM" id="SSF47413">
    <property type="entry name" value="lambda repressor-like DNA-binding domains"/>
    <property type="match status" value="1"/>
</dbReference>
<protein>
    <submittedName>
        <fullName evidence="5">LacI family DNA-binding transcriptional regulator</fullName>
    </submittedName>
</protein>
<sequence>MSSVIGLLANSRGVIKSGTGVGGGAPEAAYGPTLLDSRPHAVRAVSDGRQGMVVHGARGRSGRRPTLEEVAARAGVGRGTVSRVINGSPRVSDATRAAVEAAVAELGYVPNTAARALAANRTDAIALVVPEPETRFFAEPYFSDMLRGVGAALSDTEMQLLLIFAGSDRERRRLAQYLAAHRVDGVLLVSVHADDPLPDLLSQLEIPAVISGRRSAEETLPSVDSDNYGGGRAAVEHLLDRGCRTVAHIAGRLDVFGAQRRIDGYRDALRDAGREVDEDLIITGDFTEAGGRRAMTELLARRPALDAVFAGSDVMAAGARQVLREVGRRTPDDVALVGYDDSAIARHMDPPLTSVRQPIEDMGRAMLDLLLDEIADRRPAVSRGLDKRQLVLPATLVERDSS</sequence>
<evidence type="ECO:0000313" key="5">
    <source>
        <dbReference type="EMBL" id="GAA2662115.1"/>
    </source>
</evidence>
<dbReference type="Pfam" id="PF00356">
    <property type="entry name" value="LacI"/>
    <property type="match status" value="1"/>
</dbReference>
<dbReference type="PROSITE" id="PS50932">
    <property type="entry name" value="HTH_LACI_2"/>
    <property type="match status" value="1"/>
</dbReference>
<dbReference type="EMBL" id="BAAASJ010000120">
    <property type="protein sequence ID" value="GAA2662115.1"/>
    <property type="molecule type" value="Genomic_DNA"/>
</dbReference>
<feature type="domain" description="HTH lacI-type" evidence="4">
    <location>
        <begin position="65"/>
        <end position="119"/>
    </location>
</feature>
<keyword evidence="1" id="KW-0805">Transcription regulation</keyword>
<dbReference type="Proteomes" id="UP001500151">
    <property type="component" value="Unassembled WGS sequence"/>
</dbReference>
<gene>
    <name evidence="5" type="ORF">GCM10010307_80980</name>
</gene>
<dbReference type="PANTHER" id="PTHR30146:SF109">
    <property type="entry name" value="HTH-TYPE TRANSCRIPTIONAL REGULATOR GALS"/>
    <property type="match status" value="1"/>
</dbReference>
<keyword evidence="2 5" id="KW-0238">DNA-binding</keyword>
<evidence type="ECO:0000256" key="3">
    <source>
        <dbReference type="ARBA" id="ARBA00023163"/>
    </source>
</evidence>
<dbReference type="InterPro" id="IPR010982">
    <property type="entry name" value="Lambda_DNA-bd_dom_sf"/>
</dbReference>
<dbReference type="Gene3D" id="3.40.50.2300">
    <property type="match status" value="2"/>
</dbReference>
<dbReference type="Pfam" id="PF13377">
    <property type="entry name" value="Peripla_BP_3"/>
    <property type="match status" value="1"/>
</dbReference>
<dbReference type="InterPro" id="IPR028082">
    <property type="entry name" value="Peripla_BP_I"/>
</dbReference>
<reference evidence="6" key="1">
    <citation type="journal article" date="2019" name="Int. J. Syst. Evol. Microbiol.">
        <title>The Global Catalogue of Microorganisms (GCM) 10K type strain sequencing project: providing services to taxonomists for standard genome sequencing and annotation.</title>
        <authorList>
            <consortium name="The Broad Institute Genomics Platform"/>
            <consortium name="The Broad Institute Genome Sequencing Center for Infectious Disease"/>
            <person name="Wu L."/>
            <person name="Ma J."/>
        </authorList>
    </citation>
    <scope>NUCLEOTIDE SEQUENCE [LARGE SCALE GENOMIC DNA]</scope>
    <source>
        <strain evidence="6">JCM 4524</strain>
    </source>
</reference>
<organism evidence="5 6">
    <name type="scientific">Streptomyces vastus</name>
    <dbReference type="NCBI Taxonomy" id="285451"/>
    <lineage>
        <taxon>Bacteria</taxon>
        <taxon>Bacillati</taxon>
        <taxon>Actinomycetota</taxon>
        <taxon>Actinomycetes</taxon>
        <taxon>Kitasatosporales</taxon>
        <taxon>Streptomycetaceae</taxon>
        <taxon>Streptomyces</taxon>
    </lineage>
</organism>
<accession>A0ABP6E7F8</accession>
<evidence type="ECO:0000256" key="1">
    <source>
        <dbReference type="ARBA" id="ARBA00023015"/>
    </source>
</evidence>
<dbReference type="InterPro" id="IPR046335">
    <property type="entry name" value="LacI/GalR-like_sensor"/>
</dbReference>
<dbReference type="GO" id="GO:0003677">
    <property type="term" value="F:DNA binding"/>
    <property type="evidence" value="ECO:0007669"/>
    <property type="project" value="UniProtKB-KW"/>
</dbReference>
<dbReference type="InterPro" id="IPR000843">
    <property type="entry name" value="HTH_LacI"/>
</dbReference>
<dbReference type="PROSITE" id="PS00356">
    <property type="entry name" value="HTH_LACI_1"/>
    <property type="match status" value="1"/>
</dbReference>
<proteinExistence type="predicted"/>
<evidence type="ECO:0000256" key="2">
    <source>
        <dbReference type="ARBA" id="ARBA00023125"/>
    </source>
</evidence>
<dbReference type="SUPFAM" id="SSF53822">
    <property type="entry name" value="Periplasmic binding protein-like I"/>
    <property type="match status" value="1"/>
</dbReference>